<comment type="subcellular location">
    <subcellularLocation>
        <location evidence="1">Cell envelope</location>
    </subcellularLocation>
</comment>
<gene>
    <name evidence="6" type="ORF">QNI16_07750</name>
</gene>
<proteinExistence type="predicted"/>
<dbReference type="PROSITE" id="PS00194">
    <property type="entry name" value="THIOREDOXIN_1"/>
    <property type="match status" value="1"/>
</dbReference>
<dbReference type="Proteomes" id="UP001241110">
    <property type="component" value="Unassembled WGS sequence"/>
</dbReference>
<dbReference type="InterPro" id="IPR017937">
    <property type="entry name" value="Thioredoxin_CS"/>
</dbReference>
<reference evidence="6" key="1">
    <citation type="submission" date="2023-05" db="EMBL/GenBank/DDBJ databases">
        <authorList>
            <person name="Zhang X."/>
        </authorList>
    </citation>
    <scope>NUCLEOTIDE SEQUENCE</scope>
    <source>
        <strain evidence="6">YF14B1</strain>
    </source>
</reference>
<keyword evidence="2" id="KW-0201">Cytochrome c-type biogenesis</keyword>
<feature type="domain" description="Thioredoxin" evidence="5">
    <location>
        <begin position="214"/>
        <end position="352"/>
    </location>
</feature>
<sequence length="353" mass="39883">MRILTVLFILNICTLCVAKEIVLKGQFLKGRVPDKVAITLFYGTISGKGDFDVLVKNGHFELKGILSHPCLALVKATGAPQEFGVWLDDGTIDATFEIYNHPLADNRPYLATISSTGTVDTEFYTQLYNHLKLLSQKDKLTAAAIEKELQKDIEPHIEKYPSSYLSLMLVNRFMDERSLGEAWGKKYMSYLDQNLFNSEPGKDLLRKIKRDATNQVGFKMADFELPDTTGKPVSLKDIHSTYTLLDFWSSWCGPCRAENKLLTTIYTKYKSKGLEIVSISMDQTKTPWINAIHKDGLTWLQLCDFNAWNGVVAKQVNLTSIPYNILLDKDKKIVGVDLKDGELEKLLDKLLSN</sequence>
<dbReference type="EMBL" id="JASJOS010000003">
    <property type="protein sequence ID" value="MDJ1480373.1"/>
    <property type="molecule type" value="Genomic_DNA"/>
</dbReference>
<dbReference type="SUPFAM" id="SSF52833">
    <property type="entry name" value="Thioredoxin-like"/>
    <property type="match status" value="1"/>
</dbReference>
<accession>A0AAE3QN36</accession>
<dbReference type="PANTHER" id="PTHR42852">
    <property type="entry name" value="THIOL:DISULFIDE INTERCHANGE PROTEIN DSBE"/>
    <property type="match status" value="1"/>
</dbReference>
<organism evidence="6 7">
    <name type="scientific">Xanthocytophaga flava</name>
    <dbReference type="NCBI Taxonomy" id="3048013"/>
    <lineage>
        <taxon>Bacteria</taxon>
        <taxon>Pseudomonadati</taxon>
        <taxon>Bacteroidota</taxon>
        <taxon>Cytophagia</taxon>
        <taxon>Cytophagales</taxon>
        <taxon>Rhodocytophagaceae</taxon>
        <taxon>Xanthocytophaga</taxon>
    </lineage>
</organism>
<dbReference type="InterPro" id="IPR013766">
    <property type="entry name" value="Thioredoxin_domain"/>
</dbReference>
<evidence type="ECO:0000259" key="5">
    <source>
        <dbReference type="PROSITE" id="PS51352"/>
    </source>
</evidence>
<evidence type="ECO:0000256" key="1">
    <source>
        <dbReference type="ARBA" id="ARBA00004196"/>
    </source>
</evidence>
<dbReference type="CDD" id="cd02966">
    <property type="entry name" value="TlpA_like_family"/>
    <property type="match status" value="1"/>
</dbReference>
<evidence type="ECO:0000256" key="2">
    <source>
        <dbReference type="ARBA" id="ARBA00022748"/>
    </source>
</evidence>
<dbReference type="InterPro" id="IPR000866">
    <property type="entry name" value="AhpC/TSA"/>
</dbReference>
<dbReference type="Gene3D" id="3.40.30.10">
    <property type="entry name" value="Glutaredoxin"/>
    <property type="match status" value="1"/>
</dbReference>
<dbReference type="RefSeq" id="WP_313976992.1">
    <property type="nucleotide sequence ID" value="NZ_JASJOS010000003.1"/>
</dbReference>
<protein>
    <submittedName>
        <fullName evidence="6">TlpA disulfide reductase family protein</fullName>
    </submittedName>
</protein>
<comment type="caution">
    <text evidence="6">The sequence shown here is derived from an EMBL/GenBank/DDBJ whole genome shotgun (WGS) entry which is preliminary data.</text>
</comment>
<keyword evidence="3" id="KW-1015">Disulfide bond</keyword>
<dbReference type="AlphaFoldDB" id="A0AAE3QN36"/>
<dbReference type="Pfam" id="PF00578">
    <property type="entry name" value="AhpC-TSA"/>
    <property type="match status" value="1"/>
</dbReference>
<dbReference type="GO" id="GO:0017004">
    <property type="term" value="P:cytochrome complex assembly"/>
    <property type="evidence" value="ECO:0007669"/>
    <property type="project" value="UniProtKB-KW"/>
</dbReference>
<dbReference type="InterPro" id="IPR050553">
    <property type="entry name" value="Thioredoxin_ResA/DsbE_sf"/>
</dbReference>
<dbReference type="GO" id="GO:0030313">
    <property type="term" value="C:cell envelope"/>
    <property type="evidence" value="ECO:0007669"/>
    <property type="project" value="UniProtKB-SubCell"/>
</dbReference>
<keyword evidence="4" id="KW-0676">Redox-active center</keyword>
<dbReference type="PROSITE" id="PS51352">
    <property type="entry name" value="THIOREDOXIN_2"/>
    <property type="match status" value="1"/>
</dbReference>
<evidence type="ECO:0000256" key="3">
    <source>
        <dbReference type="ARBA" id="ARBA00023157"/>
    </source>
</evidence>
<dbReference type="PANTHER" id="PTHR42852:SF6">
    <property type="entry name" value="THIOL:DISULFIDE INTERCHANGE PROTEIN DSBE"/>
    <property type="match status" value="1"/>
</dbReference>
<name>A0AAE3QN36_9BACT</name>
<evidence type="ECO:0000313" key="7">
    <source>
        <dbReference type="Proteomes" id="UP001241110"/>
    </source>
</evidence>
<evidence type="ECO:0000256" key="4">
    <source>
        <dbReference type="ARBA" id="ARBA00023284"/>
    </source>
</evidence>
<dbReference type="InterPro" id="IPR036249">
    <property type="entry name" value="Thioredoxin-like_sf"/>
</dbReference>
<evidence type="ECO:0000313" key="6">
    <source>
        <dbReference type="EMBL" id="MDJ1480373.1"/>
    </source>
</evidence>